<evidence type="ECO:0000313" key="2">
    <source>
        <dbReference type="Proteomes" id="UP001165960"/>
    </source>
</evidence>
<dbReference type="EMBL" id="QTSX02006543">
    <property type="protein sequence ID" value="KAJ9053225.1"/>
    <property type="molecule type" value="Genomic_DNA"/>
</dbReference>
<protein>
    <submittedName>
        <fullName evidence="1">Cell surface superoxide dismutase [Cu-Zn] 4</fullName>
        <ecNumber evidence="1">1.15.1.1</ecNumber>
    </submittedName>
</protein>
<keyword evidence="1" id="KW-0560">Oxidoreductase</keyword>
<proteinExistence type="predicted"/>
<dbReference type="EC" id="1.15.1.1" evidence="1"/>
<name>A0ACC2RT18_9FUNG</name>
<sequence length="132" mass="14579">MDSFVVTIPNAISVAFSRSPVGTNVFVNGSAELGTEKRNYHIHLGRCNNNPTHWDPFMAKSAPVYVCNPDAKFSCELGDLAGKFGQLNSEVQEATYLDPTLNFDYLVSLRSNLSLVIHEPNSKAKRNCTELD</sequence>
<reference evidence="1" key="1">
    <citation type="submission" date="2022-04" db="EMBL/GenBank/DDBJ databases">
        <title>Genome of the entomopathogenic fungus Entomophthora muscae.</title>
        <authorList>
            <person name="Elya C."/>
            <person name="Lovett B.R."/>
            <person name="Lee E."/>
            <person name="Macias A.M."/>
            <person name="Hajek A.E."/>
            <person name="De Bivort B.L."/>
            <person name="Kasson M.T."/>
            <person name="De Fine Licht H.H."/>
            <person name="Stajich J.E."/>
        </authorList>
    </citation>
    <scope>NUCLEOTIDE SEQUENCE</scope>
    <source>
        <strain evidence="1">Berkeley</strain>
    </source>
</reference>
<evidence type="ECO:0000313" key="1">
    <source>
        <dbReference type="EMBL" id="KAJ9053225.1"/>
    </source>
</evidence>
<organism evidence="1 2">
    <name type="scientific">Entomophthora muscae</name>
    <dbReference type="NCBI Taxonomy" id="34485"/>
    <lineage>
        <taxon>Eukaryota</taxon>
        <taxon>Fungi</taxon>
        <taxon>Fungi incertae sedis</taxon>
        <taxon>Zoopagomycota</taxon>
        <taxon>Entomophthoromycotina</taxon>
        <taxon>Entomophthoromycetes</taxon>
        <taxon>Entomophthorales</taxon>
        <taxon>Entomophthoraceae</taxon>
        <taxon>Entomophthora</taxon>
    </lineage>
</organism>
<keyword evidence="2" id="KW-1185">Reference proteome</keyword>
<comment type="caution">
    <text evidence="1">The sequence shown here is derived from an EMBL/GenBank/DDBJ whole genome shotgun (WGS) entry which is preliminary data.</text>
</comment>
<gene>
    <name evidence="1" type="primary">SOD4_1</name>
    <name evidence="1" type="ORF">DSO57_1026351</name>
</gene>
<accession>A0ACC2RT18</accession>
<dbReference type="Proteomes" id="UP001165960">
    <property type="component" value="Unassembled WGS sequence"/>
</dbReference>